<keyword evidence="2" id="KW-1185">Reference proteome</keyword>
<sequence length="234" mass="26947">MYRSDWFPCVDETGQVFRNSKPGSCGRAARKNRQIVPDGAELDDYFAKFFPHGFIHHVTTPEIRARQHLHTSKFQGIDPQWDQVSMKKAASEFEVPVDTQILICWPDVFHRDILLKFPEYRRQDSSSGRIGVLTPCPWCKTNKFVVYVEKTGLNKKTTRTVWGSRSRIPIVGPDMRSNPNVVEIQKGWDKGQRPSNADKEGIHYFSLTEHFDLSIYLQKKAQGSVEYITLISLT</sequence>
<evidence type="ECO:0000313" key="2">
    <source>
        <dbReference type="Proteomes" id="UP001153069"/>
    </source>
</evidence>
<dbReference type="AlphaFoldDB" id="A0A9N8EQB0"/>
<evidence type="ECO:0000313" key="1">
    <source>
        <dbReference type="EMBL" id="CAB9522740.1"/>
    </source>
</evidence>
<name>A0A9N8EQB0_9STRA</name>
<gene>
    <name evidence="1" type="ORF">SEMRO_1336_G263960.1</name>
</gene>
<reference evidence="1" key="1">
    <citation type="submission" date="2020-06" db="EMBL/GenBank/DDBJ databases">
        <authorList>
            <consortium name="Plant Systems Biology data submission"/>
        </authorList>
    </citation>
    <scope>NUCLEOTIDE SEQUENCE</scope>
    <source>
        <strain evidence="1">D6</strain>
    </source>
</reference>
<organism evidence="1 2">
    <name type="scientific">Seminavis robusta</name>
    <dbReference type="NCBI Taxonomy" id="568900"/>
    <lineage>
        <taxon>Eukaryota</taxon>
        <taxon>Sar</taxon>
        <taxon>Stramenopiles</taxon>
        <taxon>Ochrophyta</taxon>
        <taxon>Bacillariophyta</taxon>
        <taxon>Bacillariophyceae</taxon>
        <taxon>Bacillariophycidae</taxon>
        <taxon>Naviculales</taxon>
        <taxon>Naviculaceae</taxon>
        <taxon>Seminavis</taxon>
    </lineage>
</organism>
<dbReference type="Proteomes" id="UP001153069">
    <property type="component" value="Unassembled WGS sequence"/>
</dbReference>
<protein>
    <submittedName>
        <fullName evidence="1">Uncharacterized protein</fullName>
    </submittedName>
</protein>
<comment type="caution">
    <text evidence="1">The sequence shown here is derived from an EMBL/GenBank/DDBJ whole genome shotgun (WGS) entry which is preliminary data.</text>
</comment>
<feature type="non-terminal residue" evidence="1">
    <location>
        <position position="234"/>
    </location>
</feature>
<proteinExistence type="predicted"/>
<accession>A0A9N8EQB0</accession>
<dbReference type="EMBL" id="CAICTM010001334">
    <property type="protein sequence ID" value="CAB9522740.1"/>
    <property type="molecule type" value="Genomic_DNA"/>
</dbReference>